<evidence type="ECO:0000313" key="3">
    <source>
        <dbReference type="Proteomes" id="UP001320715"/>
    </source>
</evidence>
<keyword evidence="1" id="KW-1133">Transmembrane helix</keyword>
<reference evidence="2 3" key="1">
    <citation type="submission" date="2020-01" db="EMBL/GenBank/DDBJ databases">
        <title>Genomes of bacteria type strains.</title>
        <authorList>
            <person name="Chen J."/>
            <person name="Zhu S."/>
            <person name="Yang J."/>
        </authorList>
    </citation>
    <scope>NUCLEOTIDE SEQUENCE [LARGE SCALE GENOMIC DNA]</scope>
    <source>
        <strain evidence="2 3">DSM 16655</strain>
    </source>
</reference>
<evidence type="ECO:0000256" key="1">
    <source>
        <dbReference type="SAM" id="Phobius"/>
    </source>
</evidence>
<name>A0ABT1CU18_9HYPH</name>
<organism evidence="2 3">
    <name type="scientific">Hoeflea alexandrii</name>
    <dbReference type="NCBI Taxonomy" id="288436"/>
    <lineage>
        <taxon>Bacteria</taxon>
        <taxon>Pseudomonadati</taxon>
        <taxon>Pseudomonadota</taxon>
        <taxon>Alphaproteobacteria</taxon>
        <taxon>Hyphomicrobiales</taxon>
        <taxon>Rhizobiaceae</taxon>
        <taxon>Hoeflea</taxon>
    </lineage>
</organism>
<dbReference type="EMBL" id="JAAAML010000003">
    <property type="protein sequence ID" value="MCO6409687.1"/>
    <property type="molecule type" value="Genomic_DNA"/>
</dbReference>
<dbReference type="RefSeq" id="WP_252916495.1">
    <property type="nucleotide sequence ID" value="NZ_JAAAML010000003.1"/>
</dbReference>
<accession>A0ABT1CU18</accession>
<keyword evidence="1" id="KW-0812">Transmembrane</keyword>
<keyword evidence="1" id="KW-0472">Membrane</keyword>
<protein>
    <recommendedName>
        <fullName evidence="4">Heme exporter protein D</fullName>
    </recommendedName>
</protein>
<gene>
    <name evidence="2" type="ORF">GTW23_16010</name>
</gene>
<evidence type="ECO:0008006" key="4">
    <source>
        <dbReference type="Google" id="ProtNLM"/>
    </source>
</evidence>
<comment type="caution">
    <text evidence="2">The sequence shown here is derived from an EMBL/GenBank/DDBJ whole genome shotgun (WGS) entry which is preliminary data.</text>
</comment>
<feature type="transmembrane region" description="Helical" evidence="1">
    <location>
        <begin position="6"/>
        <end position="25"/>
    </location>
</feature>
<proteinExistence type="predicted"/>
<evidence type="ECO:0000313" key="2">
    <source>
        <dbReference type="EMBL" id="MCO6409687.1"/>
    </source>
</evidence>
<sequence length="58" mass="6696">MSHYAGLIEIALTFGGFILFIIWQMRTLKRDIRAREEREARERAADSEQAVDEAPKTS</sequence>
<dbReference type="Proteomes" id="UP001320715">
    <property type="component" value="Unassembled WGS sequence"/>
</dbReference>
<keyword evidence="3" id="KW-1185">Reference proteome</keyword>